<keyword evidence="2" id="KW-0175">Coiled coil</keyword>
<evidence type="ECO:0000259" key="5">
    <source>
        <dbReference type="Pfam" id="PF18517"/>
    </source>
</evidence>
<evidence type="ECO:0000256" key="1">
    <source>
        <dbReference type="ARBA" id="ARBA00004123"/>
    </source>
</evidence>
<comment type="caution">
    <text evidence="6">The sequence shown here is derived from an EMBL/GenBank/DDBJ whole genome shotgun (WGS) entry which is preliminary data.</text>
</comment>
<dbReference type="AlphaFoldDB" id="A0A4Y9YAK5"/>
<gene>
    <name evidence="6" type="ORF">EVG20_g7858</name>
</gene>
<dbReference type="STRING" id="205917.A0A4Y9YAK5"/>
<feature type="domain" description="Mnd1 HTH" evidence="4">
    <location>
        <begin position="9"/>
        <end position="36"/>
    </location>
</feature>
<name>A0A4Y9YAK5_9AGAM</name>
<keyword evidence="7" id="KW-1185">Reference proteome</keyword>
<sequence>MIPQIRSPVSQSVKEVLQSLVDDGLVQTDKVGSSNCMLLFLCPMTAKADAYMRSNSLLELSVAARGDYAAREAQKANQQQLAELRASIEAERASRPESEGRMASLAKLVQHKKELQALETELQAYGACDPVKVEEKKRAVILAKEAAVRWTDNYLILLSHFTRQNGVEANDVRKYLGVGEDYEDIYPSSMQALCADVEAIRNSKSVAVASRQRLREAPDMLAGTPEFIKKTLTFTKWANHHRDVLYQAAICALNLGNCPENVATYLLVIQFEERPDAATRHSRDQFVPVDGSPTTFDNAKAMLRALGARRNHEDPALGLESNRMSHEEVKQNGGIGVATMLLILQDLGLSYVVSTALYRPEGARKAQQAEDWGEDWLERLAMALEYPILRRKFIKHHRPSLRHPPTVS</sequence>
<dbReference type="Pfam" id="PF03962">
    <property type="entry name" value="Mnd1"/>
    <property type="match status" value="1"/>
</dbReference>
<reference evidence="6 7" key="1">
    <citation type="submission" date="2019-02" db="EMBL/GenBank/DDBJ databases">
        <title>Genome sequencing of the rare red list fungi Dentipellis fragilis.</title>
        <authorList>
            <person name="Buettner E."/>
            <person name="Kellner H."/>
        </authorList>
    </citation>
    <scope>NUCLEOTIDE SEQUENCE [LARGE SCALE GENOMIC DNA]</scope>
    <source>
        <strain evidence="6 7">DSM 105465</strain>
    </source>
</reference>
<dbReference type="Proteomes" id="UP000298327">
    <property type="component" value="Unassembled WGS sequence"/>
</dbReference>
<organism evidence="6 7">
    <name type="scientific">Dentipellis fragilis</name>
    <dbReference type="NCBI Taxonomy" id="205917"/>
    <lineage>
        <taxon>Eukaryota</taxon>
        <taxon>Fungi</taxon>
        <taxon>Dikarya</taxon>
        <taxon>Basidiomycota</taxon>
        <taxon>Agaricomycotina</taxon>
        <taxon>Agaricomycetes</taxon>
        <taxon>Russulales</taxon>
        <taxon>Hericiaceae</taxon>
        <taxon>Dentipellis</taxon>
    </lineage>
</organism>
<proteinExistence type="predicted"/>
<accession>A0A4Y9YAK5</accession>
<protein>
    <submittedName>
        <fullName evidence="6">Uncharacterized protein</fullName>
    </submittedName>
</protein>
<dbReference type="OrthoDB" id="5231159at2759"/>
<evidence type="ECO:0000313" key="6">
    <source>
        <dbReference type="EMBL" id="TFY59252.1"/>
    </source>
</evidence>
<dbReference type="Pfam" id="PF18517">
    <property type="entry name" value="LZ3wCH"/>
    <property type="match status" value="1"/>
</dbReference>
<evidence type="ECO:0000256" key="3">
    <source>
        <dbReference type="ARBA" id="ARBA00023242"/>
    </source>
</evidence>
<dbReference type="InterPro" id="IPR040453">
    <property type="entry name" value="Mnd1_HTH"/>
</dbReference>
<evidence type="ECO:0000313" key="7">
    <source>
        <dbReference type="Proteomes" id="UP000298327"/>
    </source>
</evidence>
<comment type="subcellular location">
    <subcellularLocation>
        <location evidence="1">Nucleus</location>
    </subcellularLocation>
</comment>
<evidence type="ECO:0000256" key="2">
    <source>
        <dbReference type="ARBA" id="ARBA00023054"/>
    </source>
</evidence>
<dbReference type="InterPro" id="IPR040661">
    <property type="entry name" value="LZ3wCH"/>
</dbReference>
<evidence type="ECO:0000259" key="4">
    <source>
        <dbReference type="Pfam" id="PF03962"/>
    </source>
</evidence>
<feature type="domain" description="Leucine zipper with capping helix" evidence="5">
    <location>
        <begin position="131"/>
        <end position="184"/>
    </location>
</feature>
<dbReference type="GO" id="GO:0005634">
    <property type="term" value="C:nucleus"/>
    <property type="evidence" value="ECO:0007669"/>
    <property type="project" value="UniProtKB-SubCell"/>
</dbReference>
<keyword evidence="3" id="KW-0539">Nucleus</keyword>
<dbReference type="EMBL" id="SEOQ01000630">
    <property type="protein sequence ID" value="TFY59252.1"/>
    <property type="molecule type" value="Genomic_DNA"/>
</dbReference>